<evidence type="ECO:0000256" key="15">
    <source>
        <dbReference type="ARBA" id="ARBA00023257"/>
    </source>
</evidence>
<feature type="domain" description="Rho-GAP" evidence="26">
    <location>
        <begin position="464"/>
        <end position="670"/>
    </location>
</feature>
<gene>
    <name evidence="28" type="primary">srgap2</name>
</gene>
<dbReference type="GO" id="GO:0045335">
    <property type="term" value="C:phagocytic vesicle"/>
    <property type="evidence" value="ECO:0007669"/>
    <property type="project" value="UniProtKB-SubCell"/>
</dbReference>
<evidence type="ECO:0000256" key="3">
    <source>
        <dbReference type="ARBA" id="ARBA00004510"/>
    </source>
</evidence>
<dbReference type="InterPro" id="IPR036028">
    <property type="entry name" value="SH3-like_dom_sf"/>
</dbReference>
<accession>A0A8C2XHD7</accession>
<keyword evidence="13" id="KW-0472">Membrane</keyword>
<evidence type="ECO:0000256" key="14">
    <source>
        <dbReference type="ARBA" id="ARBA00023242"/>
    </source>
</evidence>
<keyword evidence="17" id="KW-0968">Cytoplasmic vesicle</keyword>
<proteinExistence type="predicted"/>
<evidence type="ECO:0000256" key="5">
    <source>
        <dbReference type="ARBA" id="ARBA00004552"/>
    </source>
</evidence>
<dbReference type="PROSITE" id="PS50238">
    <property type="entry name" value="RHOGAP"/>
    <property type="match status" value="1"/>
</dbReference>
<evidence type="ECO:0000256" key="24">
    <source>
        <dbReference type="SAM" id="MobiDB-lite"/>
    </source>
</evidence>
<evidence type="ECO:0000256" key="8">
    <source>
        <dbReference type="ARBA" id="ARBA00022475"/>
    </source>
</evidence>
<dbReference type="Gene3D" id="2.30.30.40">
    <property type="entry name" value="SH3 Domains"/>
    <property type="match status" value="1"/>
</dbReference>
<dbReference type="GO" id="GO:0007165">
    <property type="term" value="P:signal transduction"/>
    <property type="evidence" value="ECO:0007669"/>
    <property type="project" value="InterPro"/>
</dbReference>
<reference evidence="28" key="1">
    <citation type="submission" date="2025-08" db="UniProtKB">
        <authorList>
            <consortium name="Ensembl"/>
        </authorList>
    </citation>
    <scope>IDENTIFICATION</scope>
</reference>
<dbReference type="GeneTree" id="ENSGT00950000182824"/>
<feature type="compositionally biased region" description="Low complexity" evidence="24">
    <location>
        <begin position="1015"/>
        <end position="1025"/>
    </location>
</feature>
<keyword evidence="11" id="KW-0770">Synapse</keyword>
<dbReference type="InterPro" id="IPR035648">
    <property type="entry name" value="srGAP1/2/3_SH3"/>
</dbReference>
<feature type="compositionally biased region" description="Basic and acidic residues" evidence="24">
    <location>
        <begin position="181"/>
        <end position="203"/>
    </location>
</feature>
<dbReference type="Pfam" id="PF14604">
    <property type="entry name" value="SH3_9"/>
    <property type="match status" value="1"/>
</dbReference>
<evidence type="ECO:0000256" key="21">
    <source>
        <dbReference type="PROSITE-ProRule" id="PRU00192"/>
    </source>
</evidence>
<keyword evidence="14" id="KW-0539">Nucleus</keyword>
<organism evidence="28 29">
    <name type="scientific">Cyclopterus lumpus</name>
    <name type="common">Lumpsucker</name>
    <dbReference type="NCBI Taxonomy" id="8103"/>
    <lineage>
        <taxon>Eukaryota</taxon>
        <taxon>Metazoa</taxon>
        <taxon>Chordata</taxon>
        <taxon>Craniata</taxon>
        <taxon>Vertebrata</taxon>
        <taxon>Euteleostomi</taxon>
        <taxon>Actinopterygii</taxon>
        <taxon>Neopterygii</taxon>
        <taxon>Teleostei</taxon>
        <taxon>Neoteleostei</taxon>
        <taxon>Acanthomorphata</taxon>
        <taxon>Eupercaria</taxon>
        <taxon>Perciformes</taxon>
        <taxon>Cottioidei</taxon>
        <taxon>Cottales</taxon>
        <taxon>Cyclopteridae</taxon>
        <taxon>Cyclopterus</taxon>
    </lineage>
</organism>
<dbReference type="PROSITE" id="PS50002">
    <property type="entry name" value="SH3"/>
    <property type="match status" value="1"/>
</dbReference>
<evidence type="ECO:0000256" key="23">
    <source>
        <dbReference type="SAM" id="Coils"/>
    </source>
</evidence>
<dbReference type="SUPFAM" id="SSF48350">
    <property type="entry name" value="GTPase activation domain, GAP"/>
    <property type="match status" value="1"/>
</dbReference>
<dbReference type="GO" id="GO:0005096">
    <property type="term" value="F:GTPase activator activity"/>
    <property type="evidence" value="ECO:0007669"/>
    <property type="project" value="UniProtKB-KW"/>
</dbReference>
<evidence type="ECO:0000256" key="13">
    <source>
        <dbReference type="ARBA" id="ARBA00023136"/>
    </source>
</evidence>
<feature type="compositionally biased region" description="Basic and acidic residues" evidence="24">
    <location>
        <begin position="214"/>
        <end position="234"/>
    </location>
</feature>
<evidence type="ECO:0000256" key="11">
    <source>
        <dbReference type="ARBA" id="ARBA00023018"/>
    </source>
</evidence>
<dbReference type="FunFam" id="1.20.1270.60:FF:000006">
    <property type="entry name" value="SLIT-ROBO Rho GTPase-activating protein 1 isoform 2"/>
    <property type="match status" value="1"/>
</dbReference>
<dbReference type="Proteomes" id="UP000694565">
    <property type="component" value="Unplaced"/>
</dbReference>
<evidence type="ECO:0000256" key="19">
    <source>
        <dbReference type="ARBA" id="ARBA00034105"/>
    </source>
</evidence>
<feature type="domain" description="SH3" evidence="25">
    <location>
        <begin position="725"/>
        <end position="784"/>
    </location>
</feature>
<keyword evidence="12 22" id="KW-0175">Coiled coil</keyword>
<evidence type="ECO:0000313" key="28">
    <source>
        <dbReference type="Ensembl" id="ENSCLMP00005018518.1"/>
    </source>
</evidence>
<dbReference type="Pfam" id="PF00611">
    <property type="entry name" value="FCH"/>
    <property type="match status" value="1"/>
</dbReference>
<dbReference type="SUPFAM" id="SSF50044">
    <property type="entry name" value="SH3-domain"/>
    <property type="match status" value="1"/>
</dbReference>
<comment type="subcellular location">
    <subcellularLocation>
        <location evidence="5">Cell projection</location>
        <location evidence="5">Dendritic spine</location>
    </subcellularLocation>
    <subcellularLocation>
        <location evidence="3">Cell projection</location>
        <location evidence="3">Lamellipodium</location>
    </subcellularLocation>
    <subcellularLocation>
        <location evidence="4">Cytoplasm</location>
        <location evidence="4">Cytosol</location>
    </subcellularLocation>
    <subcellularLocation>
        <location evidence="2">Cytoplasmic vesicle</location>
        <location evidence="2">Phagosome</location>
    </subcellularLocation>
    <subcellularLocation>
        <location evidence="1">Nucleus</location>
    </subcellularLocation>
    <subcellularLocation>
        <location evidence="18">Postsynaptic cell membrane</location>
    </subcellularLocation>
    <subcellularLocation>
        <location evidence="19">Postsynaptic density</location>
    </subcellularLocation>
</comment>
<feature type="compositionally biased region" description="Low complexity" evidence="24">
    <location>
        <begin position="1033"/>
        <end position="1056"/>
    </location>
</feature>
<keyword evidence="6 21" id="KW-0728">SH3 domain</keyword>
<protein>
    <recommendedName>
        <fullName evidence="20">SLIT-ROBO Rho GTPase-activating protein 2</fullName>
    </recommendedName>
</protein>
<dbReference type="InterPro" id="IPR008936">
    <property type="entry name" value="Rho_GTPase_activation_prot"/>
</dbReference>
<evidence type="ECO:0000256" key="17">
    <source>
        <dbReference type="ARBA" id="ARBA00023329"/>
    </source>
</evidence>
<dbReference type="GO" id="GO:0007399">
    <property type="term" value="P:nervous system development"/>
    <property type="evidence" value="ECO:0007669"/>
    <property type="project" value="UniProtKB-KW"/>
</dbReference>
<evidence type="ECO:0000256" key="16">
    <source>
        <dbReference type="ARBA" id="ARBA00023273"/>
    </source>
</evidence>
<dbReference type="CDD" id="cd11955">
    <property type="entry name" value="SH3_srGAP1-3"/>
    <property type="match status" value="1"/>
</dbReference>
<dbReference type="SMART" id="SM00326">
    <property type="entry name" value="SH3"/>
    <property type="match status" value="1"/>
</dbReference>
<evidence type="ECO:0000256" key="10">
    <source>
        <dbReference type="ARBA" id="ARBA00022902"/>
    </source>
</evidence>
<evidence type="ECO:0000256" key="18">
    <source>
        <dbReference type="ARBA" id="ARBA00034100"/>
    </source>
</evidence>
<dbReference type="Gene3D" id="1.20.1270.60">
    <property type="entry name" value="Arfaptin homology (AH) domain/BAR domain"/>
    <property type="match status" value="1"/>
</dbReference>
<evidence type="ECO:0000259" key="26">
    <source>
        <dbReference type="PROSITE" id="PS50238"/>
    </source>
</evidence>
<evidence type="ECO:0000256" key="9">
    <source>
        <dbReference type="ARBA" id="ARBA00022490"/>
    </source>
</evidence>
<dbReference type="InterPro" id="IPR001060">
    <property type="entry name" value="FCH_dom"/>
</dbReference>
<feature type="domain" description="F-BAR" evidence="27">
    <location>
        <begin position="19"/>
        <end position="324"/>
    </location>
</feature>
<dbReference type="SMART" id="SM00324">
    <property type="entry name" value="RhoGAP"/>
    <property type="match status" value="1"/>
</dbReference>
<evidence type="ECO:0000256" key="20">
    <source>
        <dbReference type="ARBA" id="ARBA00073507"/>
    </source>
</evidence>
<name>A0A8C2XHD7_CYCLU</name>
<dbReference type="GO" id="GO:0043197">
    <property type="term" value="C:dendritic spine"/>
    <property type="evidence" value="ECO:0007669"/>
    <property type="project" value="UniProtKB-SubCell"/>
</dbReference>
<dbReference type="InterPro" id="IPR051627">
    <property type="entry name" value="SLIT-ROBO_RhoGAP"/>
</dbReference>
<evidence type="ECO:0000256" key="12">
    <source>
        <dbReference type="ARBA" id="ARBA00023054"/>
    </source>
</evidence>
<dbReference type="AlphaFoldDB" id="A0A8C2XHD7"/>
<feature type="coiled-coil region" evidence="23">
    <location>
        <begin position="362"/>
        <end position="389"/>
    </location>
</feature>
<dbReference type="PANTHER" id="PTHR14166">
    <property type="entry name" value="SLIT-ROBO RHO GTPASE ACTIVATING PROTEIN"/>
    <property type="match status" value="1"/>
</dbReference>
<sequence length="1106" mass="123118">MTSPAKFRKDKEIVAEYETQVKEIRAQLVEQLKCLDQQCELRVQLLQDLQDFFRKKAEIEVDYSRNLEKLAERFLTKTRSTKDHPLKKEHSILSPVNCWNLLLLQVKRESRDHATLSDLYLNNIIPRFAQISEDSGRLFKKSKEVGVQLQEDLIKVLNELYTVMKTYHMYNTDSINAESKLKEAEKQEEKQMGRSSRQDDRQTARSPDTLANIKTDEKPVRRSSVKKIEKMKEKRQAKYTENKLKAIKARNEYLLALEATNSCVFKYYIHDLSDIIDCCDLGYHASLHRALRTYLSAEQNVETSKHSGLETLEGAAESLEANGDKQKLMETYNNVFCPPARFDFQSHMGDTMGVVCAQQPLESELLQRCQQLQSRLSTLKIENEEVKKTMEATLATIQDMVTVEDYDVSECFHHSNSMESVKSTFSESYLSKPSLAKRRANQQETEQFYFTKLKEFLEGRNLITKLEAKHDLIDKTMGESECVCVCVCVGRRNSAARKQVIILCIYICAGLQHEGIFRVSGSQVEVNDIKNAFERGEDPLAGEQNDHDMDSIAGVLKLYFRGLDHALFPKEVFHDLISCVSMESLHERAVHIKKILQSLQSKTLIIMRYLFSFLNHLSQYSEENMMDPYNLAICFGPTLMSVPEGNDQVSCQAHVNELIKTIIIHHDTIFPGMQDLQGPIYIIPGAGDDFCDSPHCEPPLVEEPAPYTVSVTHNSEDGSLAVSESDPFEAIARFDYSGRTCRELSFKKGASLLLYQRASDDWWEGRHNGVDGLVPHQYIVIQEMSDGGRGSPKPDVDSRDLLEERVSTRGSAASPTGAHVADLYLANLNKLRKRPESGSIRRAFRSSESESTSPGSNGGGGGVRTASLPVGGALVKETGDKRPVSAHSILNSVTRHSSLKTKVESPQLRKTTSAGRSKSFSNHRPLDPEVIAQVEHSSQDIEATMSSALSELSKFERQSTSKHTHTPDVVLDTLEQLKGVGGGGGGASEPSSPLHSRLLRDSEGGSSHAHPLQRSASSASDVPSSFRPVKSQPRSPLPSATSPSLSSSSLSSSVPSFRELRPPATRPKPVVFPKSGSGSPAMGSPTSTVPPTPPPPLTGHTHSLPP</sequence>
<keyword evidence="10" id="KW-0524">Neurogenesis</keyword>
<evidence type="ECO:0000259" key="25">
    <source>
        <dbReference type="PROSITE" id="PS50002"/>
    </source>
</evidence>
<dbReference type="GO" id="GO:0005829">
    <property type="term" value="C:cytosol"/>
    <property type="evidence" value="ECO:0007669"/>
    <property type="project" value="UniProtKB-SubCell"/>
</dbReference>
<evidence type="ECO:0000256" key="2">
    <source>
        <dbReference type="ARBA" id="ARBA00004262"/>
    </source>
</evidence>
<dbReference type="SMART" id="SM00055">
    <property type="entry name" value="FCH"/>
    <property type="match status" value="1"/>
</dbReference>
<keyword evidence="9" id="KW-0963">Cytoplasm</keyword>
<dbReference type="SUPFAM" id="SSF103657">
    <property type="entry name" value="BAR/IMD domain-like"/>
    <property type="match status" value="1"/>
</dbReference>
<dbReference type="InterPro" id="IPR000198">
    <property type="entry name" value="RhoGAP_dom"/>
</dbReference>
<keyword evidence="29" id="KW-1185">Reference proteome</keyword>
<dbReference type="Ensembl" id="ENSCLMT00005019532.1">
    <property type="protein sequence ID" value="ENSCLMP00005018518.1"/>
    <property type="gene ID" value="ENSCLMG00005008280.1"/>
</dbReference>
<evidence type="ECO:0000256" key="6">
    <source>
        <dbReference type="ARBA" id="ARBA00022443"/>
    </source>
</evidence>
<evidence type="ECO:0000256" key="7">
    <source>
        <dbReference type="ARBA" id="ARBA00022468"/>
    </source>
</evidence>
<feature type="compositionally biased region" description="Polar residues" evidence="24">
    <location>
        <begin position="908"/>
        <end position="922"/>
    </location>
</feature>
<evidence type="ECO:0000259" key="27">
    <source>
        <dbReference type="PROSITE" id="PS51741"/>
    </source>
</evidence>
<dbReference type="Pfam" id="PF00620">
    <property type="entry name" value="RhoGAP"/>
    <property type="match status" value="1"/>
</dbReference>
<keyword evidence="15" id="KW-0628">Postsynaptic cell membrane</keyword>
<dbReference type="GO" id="GO:0014069">
    <property type="term" value="C:postsynaptic density"/>
    <property type="evidence" value="ECO:0007669"/>
    <property type="project" value="UniProtKB-SubCell"/>
</dbReference>
<feature type="region of interest" description="Disordered" evidence="24">
    <location>
        <begin position="181"/>
        <end position="234"/>
    </location>
</feature>
<dbReference type="GO" id="GO:0045211">
    <property type="term" value="C:postsynaptic membrane"/>
    <property type="evidence" value="ECO:0007669"/>
    <property type="project" value="UniProtKB-SubCell"/>
</dbReference>
<dbReference type="InterPro" id="IPR031160">
    <property type="entry name" value="F_BAR_dom"/>
</dbReference>
<dbReference type="GO" id="GO:0005634">
    <property type="term" value="C:nucleus"/>
    <property type="evidence" value="ECO:0007669"/>
    <property type="project" value="UniProtKB-SubCell"/>
</dbReference>
<reference evidence="28" key="2">
    <citation type="submission" date="2025-09" db="UniProtKB">
        <authorList>
            <consortium name="Ensembl"/>
        </authorList>
    </citation>
    <scope>IDENTIFICATION</scope>
</reference>
<dbReference type="InterPro" id="IPR027267">
    <property type="entry name" value="AH/BAR_dom_sf"/>
</dbReference>
<evidence type="ECO:0000256" key="4">
    <source>
        <dbReference type="ARBA" id="ARBA00004514"/>
    </source>
</evidence>
<keyword evidence="16" id="KW-0966">Cell projection</keyword>
<feature type="compositionally biased region" description="Pro residues" evidence="24">
    <location>
        <begin position="1088"/>
        <end position="1097"/>
    </location>
</feature>
<keyword evidence="8" id="KW-1003">Cell membrane</keyword>
<keyword evidence="7" id="KW-0343">GTPase activation</keyword>
<feature type="region of interest" description="Disordered" evidence="24">
    <location>
        <begin position="836"/>
        <end position="930"/>
    </location>
</feature>
<dbReference type="FunFam" id="1.10.555.10:FF:000010">
    <property type="entry name" value="SLIT-ROBO Rho GTPase-activating protein 1 isoform 2"/>
    <property type="match status" value="1"/>
</dbReference>
<dbReference type="Gene3D" id="1.10.555.10">
    <property type="entry name" value="Rho GTPase activation protein"/>
    <property type="match status" value="1"/>
</dbReference>
<dbReference type="InterPro" id="IPR001452">
    <property type="entry name" value="SH3_domain"/>
</dbReference>
<evidence type="ECO:0000313" key="29">
    <source>
        <dbReference type="Proteomes" id="UP000694565"/>
    </source>
</evidence>
<evidence type="ECO:0000256" key="1">
    <source>
        <dbReference type="ARBA" id="ARBA00004123"/>
    </source>
</evidence>
<dbReference type="PROSITE" id="PS51741">
    <property type="entry name" value="F_BAR"/>
    <property type="match status" value="1"/>
</dbReference>
<feature type="region of interest" description="Disordered" evidence="24">
    <location>
        <begin position="953"/>
        <end position="1106"/>
    </location>
</feature>
<dbReference type="FunFam" id="2.30.30.40:FF:000266">
    <property type="entry name" value="SLIT-ROBO Rho GTPase-activating protein 2"/>
    <property type="match status" value="1"/>
</dbReference>
<dbReference type="GO" id="GO:0030027">
    <property type="term" value="C:lamellipodium"/>
    <property type="evidence" value="ECO:0007669"/>
    <property type="project" value="UniProtKB-SubCell"/>
</dbReference>
<evidence type="ECO:0000256" key="22">
    <source>
        <dbReference type="PROSITE-ProRule" id="PRU01077"/>
    </source>
</evidence>